<accession>A0A9P7SUT0</accession>
<reference evidence="1" key="1">
    <citation type="journal article" date="2020" name="bioRxiv">
        <title>Whole genome comparisons of ergot fungi reveals the divergence and evolution of species within the genus Claviceps are the result of varying mechanisms driving genome evolution and host range expansion.</title>
        <authorList>
            <person name="Wyka S.A."/>
            <person name="Mondo S.J."/>
            <person name="Liu M."/>
            <person name="Dettman J."/>
            <person name="Nalam V."/>
            <person name="Broders K.D."/>
        </authorList>
    </citation>
    <scope>NUCLEOTIDE SEQUENCE</scope>
    <source>
        <strain evidence="1">CCC 602</strain>
    </source>
</reference>
<name>A0A9P7SUT0_9HYPO</name>
<organism evidence="1 2">
    <name type="scientific">Claviceps pusilla</name>
    <dbReference type="NCBI Taxonomy" id="123648"/>
    <lineage>
        <taxon>Eukaryota</taxon>
        <taxon>Fungi</taxon>
        <taxon>Dikarya</taxon>
        <taxon>Ascomycota</taxon>
        <taxon>Pezizomycotina</taxon>
        <taxon>Sordariomycetes</taxon>
        <taxon>Hypocreomycetidae</taxon>
        <taxon>Hypocreales</taxon>
        <taxon>Clavicipitaceae</taxon>
        <taxon>Claviceps</taxon>
    </lineage>
</organism>
<sequence length="100" mass="11128">MERELPQLAEDREEKHMCTLVKNTAAAAAASAAAVERRLNFKMWCTDPENTGGFCEDQGLTARCCTATQWGLFMYEEQIALAVKKIKCEHGNGHLYCTLG</sequence>
<proteinExistence type="predicted"/>
<keyword evidence="2" id="KW-1185">Reference proteome</keyword>
<gene>
    <name evidence="1" type="ORF">E4U43_003104</name>
</gene>
<protein>
    <submittedName>
        <fullName evidence="1">Uncharacterized protein</fullName>
    </submittedName>
</protein>
<comment type="caution">
    <text evidence="1">The sequence shown here is derived from an EMBL/GenBank/DDBJ whole genome shotgun (WGS) entry which is preliminary data.</text>
</comment>
<dbReference type="Proteomes" id="UP000748025">
    <property type="component" value="Unassembled WGS sequence"/>
</dbReference>
<evidence type="ECO:0000313" key="1">
    <source>
        <dbReference type="EMBL" id="KAG5995118.1"/>
    </source>
</evidence>
<dbReference type="EMBL" id="SRPW01002174">
    <property type="protein sequence ID" value="KAG5995118.1"/>
    <property type="molecule type" value="Genomic_DNA"/>
</dbReference>
<evidence type="ECO:0000313" key="2">
    <source>
        <dbReference type="Proteomes" id="UP000748025"/>
    </source>
</evidence>
<dbReference type="AlphaFoldDB" id="A0A9P7SUT0"/>